<dbReference type="CDD" id="cd07377">
    <property type="entry name" value="WHTH_GntR"/>
    <property type="match status" value="1"/>
</dbReference>
<dbReference type="InterPro" id="IPR008920">
    <property type="entry name" value="TF_FadR/GntR_C"/>
</dbReference>
<dbReference type="Gene3D" id="1.10.10.10">
    <property type="entry name" value="Winged helix-like DNA-binding domain superfamily/Winged helix DNA-binding domain"/>
    <property type="match status" value="1"/>
</dbReference>
<keyword evidence="3" id="KW-0804">Transcription</keyword>
<dbReference type="InterPro" id="IPR000524">
    <property type="entry name" value="Tscrpt_reg_HTH_GntR"/>
</dbReference>
<keyword evidence="6" id="KW-1185">Reference proteome</keyword>
<dbReference type="RefSeq" id="WP_191247846.1">
    <property type="nucleotide sequence ID" value="NZ_BNAU01000007.1"/>
</dbReference>
<dbReference type="PRINTS" id="PR00035">
    <property type="entry name" value="HTHGNTR"/>
</dbReference>
<evidence type="ECO:0000256" key="3">
    <source>
        <dbReference type="ARBA" id="ARBA00023163"/>
    </source>
</evidence>
<name>A0ABQ3JAZ5_9PSEU</name>
<keyword evidence="1" id="KW-0805">Transcription regulation</keyword>
<dbReference type="InterPro" id="IPR036388">
    <property type="entry name" value="WH-like_DNA-bd_sf"/>
</dbReference>
<dbReference type="PROSITE" id="PS50949">
    <property type="entry name" value="HTH_GNTR"/>
    <property type="match status" value="1"/>
</dbReference>
<dbReference type="Pfam" id="PF07729">
    <property type="entry name" value="FCD"/>
    <property type="match status" value="1"/>
</dbReference>
<dbReference type="PANTHER" id="PTHR43537:SF24">
    <property type="entry name" value="GLUCONATE OPERON TRANSCRIPTIONAL REPRESSOR"/>
    <property type="match status" value="1"/>
</dbReference>
<evidence type="ECO:0000256" key="2">
    <source>
        <dbReference type="ARBA" id="ARBA00023125"/>
    </source>
</evidence>
<evidence type="ECO:0000259" key="4">
    <source>
        <dbReference type="PROSITE" id="PS50949"/>
    </source>
</evidence>
<dbReference type="SMART" id="SM00895">
    <property type="entry name" value="FCD"/>
    <property type="match status" value="1"/>
</dbReference>
<dbReference type="Pfam" id="PF00392">
    <property type="entry name" value="GntR"/>
    <property type="match status" value="1"/>
</dbReference>
<accession>A0ABQ3JAZ5</accession>
<reference evidence="6" key="1">
    <citation type="journal article" date="2019" name="Int. J. Syst. Evol. Microbiol.">
        <title>The Global Catalogue of Microorganisms (GCM) 10K type strain sequencing project: providing services to taxonomists for standard genome sequencing and annotation.</title>
        <authorList>
            <consortium name="The Broad Institute Genomics Platform"/>
            <consortium name="The Broad Institute Genome Sequencing Center for Infectious Disease"/>
            <person name="Wu L."/>
            <person name="Ma J."/>
        </authorList>
    </citation>
    <scope>NUCLEOTIDE SEQUENCE [LARGE SCALE GENOMIC DNA]</scope>
    <source>
        <strain evidence="6">CGMCC 4.7677</strain>
    </source>
</reference>
<dbReference type="SUPFAM" id="SSF48008">
    <property type="entry name" value="GntR ligand-binding domain-like"/>
    <property type="match status" value="1"/>
</dbReference>
<protein>
    <submittedName>
        <fullName evidence="5">Transcriptional regulator</fullName>
    </submittedName>
</protein>
<evidence type="ECO:0000313" key="6">
    <source>
        <dbReference type="Proteomes" id="UP000605897"/>
    </source>
</evidence>
<dbReference type="InterPro" id="IPR036390">
    <property type="entry name" value="WH_DNA-bd_sf"/>
</dbReference>
<dbReference type="Gene3D" id="1.20.120.530">
    <property type="entry name" value="GntR ligand-binding domain-like"/>
    <property type="match status" value="1"/>
</dbReference>
<dbReference type="SMART" id="SM00345">
    <property type="entry name" value="HTH_GNTR"/>
    <property type="match status" value="1"/>
</dbReference>
<feature type="domain" description="HTH gntR-type" evidence="4">
    <location>
        <begin position="8"/>
        <end position="75"/>
    </location>
</feature>
<proteinExistence type="predicted"/>
<evidence type="ECO:0000313" key="5">
    <source>
        <dbReference type="EMBL" id="GHF17115.1"/>
    </source>
</evidence>
<dbReference type="InterPro" id="IPR011711">
    <property type="entry name" value="GntR_C"/>
</dbReference>
<dbReference type="SUPFAM" id="SSF46785">
    <property type="entry name" value="Winged helix' DNA-binding domain"/>
    <property type="match status" value="1"/>
</dbReference>
<dbReference type="Proteomes" id="UP000605897">
    <property type="component" value="Unassembled WGS sequence"/>
</dbReference>
<comment type="caution">
    <text evidence="5">The sequence shown here is derived from an EMBL/GenBank/DDBJ whole genome shotgun (WGS) entry which is preliminary data.</text>
</comment>
<organism evidence="5 6">
    <name type="scientific">Amycolatopsis deserti</name>
    <dbReference type="NCBI Taxonomy" id="185696"/>
    <lineage>
        <taxon>Bacteria</taxon>
        <taxon>Bacillati</taxon>
        <taxon>Actinomycetota</taxon>
        <taxon>Actinomycetes</taxon>
        <taxon>Pseudonocardiales</taxon>
        <taxon>Pseudonocardiaceae</taxon>
        <taxon>Amycolatopsis</taxon>
    </lineage>
</organism>
<evidence type="ECO:0000256" key="1">
    <source>
        <dbReference type="ARBA" id="ARBA00023015"/>
    </source>
</evidence>
<gene>
    <name evidence="5" type="ORF">GCM10017786_58840</name>
</gene>
<keyword evidence="2" id="KW-0238">DNA-binding</keyword>
<sequence length="229" mass="25834">MTATGASPVASQRIAEVLRERILAGRLPPGTRIKQDELADEFSASRIPVREALRILESRGLVEIRANSGAWVTQMDLHNLTITYQIRERIEPLLLTDSMARLGPAVVARLREIQEEIEANDDLERFMALDRELHWATYAGNRTPYLASMVERLWDTTQHYRREFARRMGDRGTWAVNTEHRLLIEAIASGDTASASNVLALHIQRTRVELARSPEFLASIAHETGPAES</sequence>
<dbReference type="EMBL" id="BNAU01000007">
    <property type="protein sequence ID" value="GHF17115.1"/>
    <property type="molecule type" value="Genomic_DNA"/>
</dbReference>
<dbReference type="PANTHER" id="PTHR43537">
    <property type="entry name" value="TRANSCRIPTIONAL REGULATOR, GNTR FAMILY"/>
    <property type="match status" value="1"/>
</dbReference>